<feature type="compositionally biased region" description="Basic and acidic residues" evidence="1">
    <location>
        <begin position="1"/>
        <end position="10"/>
    </location>
</feature>
<proteinExistence type="predicted"/>
<dbReference type="AlphaFoldDB" id="A0A7J7J1Y0"/>
<name>A0A7J7J1Y0_BUGNE</name>
<feature type="region of interest" description="Disordered" evidence="1">
    <location>
        <begin position="131"/>
        <end position="207"/>
    </location>
</feature>
<dbReference type="EMBL" id="VXIV02003229">
    <property type="protein sequence ID" value="KAF6019458.1"/>
    <property type="molecule type" value="Genomic_DNA"/>
</dbReference>
<evidence type="ECO:0000313" key="2">
    <source>
        <dbReference type="EMBL" id="KAF6019458.1"/>
    </source>
</evidence>
<gene>
    <name evidence="2" type="ORF">EB796_022229</name>
</gene>
<dbReference type="Proteomes" id="UP000593567">
    <property type="component" value="Unassembled WGS sequence"/>
</dbReference>
<evidence type="ECO:0000256" key="1">
    <source>
        <dbReference type="SAM" id="MobiDB-lite"/>
    </source>
</evidence>
<protein>
    <submittedName>
        <fullName evidence="2">Uncharacterized protein</fullName>
    </submittedName>
</protein>
<comment type="caution">
    <text evidence="2">The sequence shown here is derived from an EMBL/GenBank/DDBJ whole genome shotgun (WGS) entry which is preliminary data.</text>
</comment>
<reference evidence="2" key="1">
    <citation type="submission" date="2020-06" db="EMBL/GenBank/DDBJ databases">
        <title>Draft genome of Bugula neritina, a colonial animal packing powerful symbionts and potential medicines.</title>
        <authorList>
            <person name="Rayko M."/>
        </authorList>
    </citation>
    <scope>NUCLEOTIDE SEQUENCE [LARGE SCALE GENOMIC DNA]</scope>
    <source>
        <strain evidence="2">Kwan_BN1</strain>
    </source>
</reference>
<feature type="region of interest" description="Disordered" evidence="1">
    <location>
        <begin position="1"/>
        <end position="34"/>
    </location>
</feature>
<evidence type="ECO:0000313" key="3">
    <source>
        <dbReference type="Proteomes" id="UP000593567"/>
    </source>
</evidence>
<accession>A0A7J7J1Y0</accession>
<feature type="compositionally biased region" description="Pro residues" evidence="1">
    <location>
        <begin position="153"/>
        <end position="177"/>
    </location>
</feature>
<organism evidence="2 3">
    <name type="scientific">Bugula neritina</name>
    <name type="common">Brown bryozoan</name>
    <name type="synonym">Sertularia neritina</name>
    <dbReference type="NCBI Taxonomy" id="10212"/>
    <lineage>
        <taxon>Eukaryota</taxon>
        <taxon>Metazoa</taxon>
        <taxon>Spiralia</taxon>
        <taxon>Lophotrochozoa</taxon>
        <taxon>Bryozoa</taxon>
        <taxon>Gymnolaemata</taxon>
        <taxon>Cheilostomatida</taxon>
        <taxon>Flustrina</taxon>
        <taxon>Buguloidea</taxon>
        <taxon>Bugulidae</taxon>
        <taxon>Bugula</taxon>
    </lineage>
</organism>
<feature type="compositionally biased region" description="Polar residues" evidence="1">
    <location>
        <begin position="20"/>
        <end position="34"/>
    </location>
</feature>
<keyword evidence="3" id="KW-1185">Reference proteome</keyword>
<sequence length="277" mass="28095">MKIVEHRNHLNMEPGLPAVSTGQSSGGQPSASLVDDQLSSKLSDVLNTNITLSSANTGSPAVSTLQSPSSLPSQFMSVSLAAGTTSSPGISTGISAGNALQTSTLTAPSSLASAFSMSPTPLSVAPVPLSVASSPLSQPLPPVSLTPSSFSTPPNPLSAPPNPLSAPPNPLSAPPNPLSATSFPPFMSQTPTRSAGPPPTSGFQPAASAFTGTNLTNPTLSRGLCPLQEVLILVSTSSPLSTTLMLSPLPTAQPRMCRMHSHLLTKVICIRAMVLPH</sequence>